<dbReference type="AlphaFoldDB" id="A0A4D6LFX6"/>
<evidence type="ECO:0000313" key="1">
    <source>
        <dbReference type="EMBL" id="QCD87306.1"/>
    </source>
</evidence>
<keyword evidence="2" id="KW-1185">Reference proteome</keyword>
<dbReference type="EMBL" id="CP039347">
    <property type="protein sequence ID" value="QCD87306.1"/>
    <property type="molecule type" value="Genomic_DNA"/>
</dbReference>
<sequence>MVCDNHGATVVWSHMASRLGVSPEIWKEKKIRSGSRFGVRKQQFKKQLQSRQCGSDRVDGGVCLGWCCSNYPHVMKMGKGKPLV</sequence>
<protein>
    <submittedName>
        <fullName evidence="1">Uncharacterized protein</fullName>
    </submittedName>
</protein>
<dbReference type="Proteomes" id="UP000501690">
    <property type="component" value="Linkage Group LG3"/>
</dbReference>
<gene>
    <name evidence="1" type="ORF">DEO72_LG3g1840</name>
</gene>
<reference evidence="1 2" key="1">
    <citation type="submission" date="2019-04" db="EMBL/GenBank/DDBJ databases">
        <title>An improved genome assembly and genetic linkage map for asparagus bean, Vigna unguiculata ssp. sesquipedialis.</title>
        <authorList>
            <person name="Xia Q."/>
            <person name="Zhang R."/>
            <person name="Dong Y."/>
        </authorList>
    </citation>
    <scope>NUCLEOTIDE SEQUENCE [LARGE SCALE GENOMIC DNA]</scope>
    <source>
        <tissue evidence="1">Leaf</tissue>
    </source>
</reference>
<accession>A0A4D6LFX6</accession>
<evidence type="ECO:0000313" key="2">
    <source>
        <dbReference type="Proteomes" id="UP000501690"/>
    </source>
</evidence>
<name>A0A4D6LFX6_VIGUN</name>
<organism evidence="1 2">
    <name type="scientific">Vigna unguiculata</name>
    <name type="common">Cowpea</name>
    <dbReference type="NCBI Taxonomy" id="3917"/>
    <lineage>
        <taxon>Eukaryota</taxon>
        <taxon>Viridiplantae</taxon>
        <taxon>Streptophyta</taxon>
        <taxon>Embryophyta</taxon>
        <taxon>Tracheophyta</taxon>
        <taxon>Spermatophyta</taxon>
        <taxon>Magnoliopsida</taxon>
        <taxon>eudicotyledons</taxon>
        <taxon>Gunneridae</taxon>
        <taxon>Pentapetalae</taxon>
        <taxon>rosids</taxon>
        <taxon>fabids</taxon>
        <taxon>Fabales</taxon>
        <taxon>Fabaceae</taxon>
        <taxon>Papilionoideae</taxon>
        <taxon>50 kb inversion clade</taxon>
        <taxon>NPAAA clade</taxon>
        <taxon>indigoferoid/millettioid clade</taxon>
        <taxon>Phaseoleae</taxon>
        <taxon>Vigna</taxon>
    </lineage>
</organism>
<proteinExistence type="predicted"/>